<dbReference type="AlphaFoldDB" id="A0A7K4MRB9"/>
<comment type="caution">
    <text evidence="1">The sequence shown here is derived from an EMBL/GenBank/DDBJ whole genome shotgun (WGS) entry which is preliminary data.</text>
</comment>
<gene>
    <name evidence="1" type="ORF">HX837_04415</name>
</gene>
<proteinExistence type="predicted"/>
<accession>A0A7K4MRB9</accession>
<protein>
    <submittedName>
        <fullName evidence="1">Uncharacterized protein</fullName>
    </submittedName>
</protein>
<organism evidence="1 2">
    <name type="scientific">Marine Group I thaumarchaeote</name>
    <dbReference type="NCBI Taxonomy" id="2511932"/>
    <lineage>
        <taxon>Archaea</taxon>
        <taxon>Nitrososphaerota</taxon>
        <taxon>Marine Group I</taxon>
    </lineage>
</organism>
<dbReference type="EMBL" id="JACASV010000025">
    <property type="protein sequence ID" value="NWJ43436.1"/>
    <property type="molecule type" value="Genomic_DNA"/>
</dbReference>
<sequence length="62" mass="7725">MAKSSEVHNYDDQYENIYNTSKKDKRYRNKKNRKNNKIDFRTLELEEDDDFKIDRYWEETGV</sequence>
<evidence type="ECO:0000313" key="1">
    <source>
        <dbReference type="EMBL" id="NWJ43436.1"/>
    </source>
</evidence>
<name>A0A7K4MRB9_9ARCH</name>
<reference evidence="1 2" key="1">
    <citation type="journal article" date="2019" name="Environ. Microbiol.">
        <title>Genomics insights into ecotype formation of ammonia-oxidizing archaea in the deep ocean.</title>
        <authorList>
            <person name="Wang Y."/>
            <person name="Huang J.M."/>
            <person name="Cui G.J."/>
            <person name="Nunoura T."/>
            <person name="Takaki Y."/>
            <person name="Li W.L."/>
            <person name="Li J."/>
            <person name="Gao Z.M."/>
            <person name="Takai K."/>
            <person name="Zhang A.Q."/>
            <person name="Stepanauskas R."/>
        </authorList>
    </citation>
    <scope>NUCLEOTIDE SEQUENCE [LARGE SCALE GENOMIC DNA]</scope>
    <source>
        <strain evidence="1 2">L15b</strain>
    </source>
</reference>
<evidence type="ECO:0000313" key="2">
    <source>
        <dbReference type="Proteomes" id="UP000523105"/>
    </source>
</evidence>
<dbReference type="Proteomes" id="UP000523105">
    <property type="component" value="Unassembled WGS sequence"/>
</dbReference>